<protein>
    <recommendedName>
        <fullName evidence="3">Phage tail protein</fullName>
    </recommendedName>
</protein>
<dbReference type="AlphaFoldDB" id="A0A2Z5ZIT2"/>
<evidence type="ECO:0000313" key="1">
    <source>
        <dbReference type="EMBL" id="BBC80279.1"/>
    </source>
</evidence>
<reference evidence="1 2" key="1">
    <citation type="submission" date="2018-02" db="EMBL/GenBank/DDBJ databases">
        <title>Acetobacter orientalis genome.</title>
        <authorList>
            <person name="Nakashima N."/>
            <person name="Tamura T."/>
        </authorList>
    </citation>
    <scope>NUCLEOTIDE SEQUENCE [LARGE SCALE GENOMIC DNA]</scope>
    <source>
        <strain evidence="1 2">FAN1</strain>
    </source>
</reference>
<organism evidence="1 2">
    <name type="scientific">Acetobacter orientalis</name>
    <dbReference type="NCBI Taxonomy" id="146474"/>
    <lineage>
        <taxon>Bacteria</taxon>
        <taxon>Pseudomonadati</taxon>
        <taxon>Pseudomonadota</taxon>
        <taxon>Alphaproteobacteria</taxon>
        <taxon>Acetobacterales</taxon>
        <taxon>Acetobacteraceae</taxon>
        <taxon>Acetobacter</taxon>
    </lineage>
</organism>
<sequence length="121" mass="13192">MSINDAGLASASIGGIQQNVIAGSIKITQPGKNRERIATMQGLSPYAKVTYTFGKLSLTVQWVPGTSVTDLLSETDFTVELTTMDGRTFTFLECSFDKPYDVSIDEAQSELELTFNQLIES</sequence>
<gene>
    <name evidence="1" type="ORF">AcetOrient_orf02885</name>
</gene>
<evidence type="ECO:0008006" key="3">
    <source>
        <dbReference type="Google" id="ProtNLM"/>
    </source>
</evidence>
<dbReference type="Proteomes" id="UP000270034">
    <property type="component" value="Chromosome"/>
</dbReference>
<dbReference type="InterPro" id="IPR019596">
    <property type="entry name" value="Phage_Mu_GpM_tail_tub"/>
</dbReference>
<name>A0A2Z5ZIT2_9PROT</name>
<evidence type="ECO:0000313" key="2">
    <source>
        <dbReference type="Proteomes" id="UP000270034"/>
    </source>
</evidence>
<accession>A0A2Z5ZIT2</accession>
<dbReference type="EMBL" id="AP018515">
    <property type="protein sequence ID" value="BBC80279.1"/>
    <property type="molecule type" value="Genomic_DNA"/>
</dbReference>
<proteinExistence type="predicted"/>
<dbReference type="Pfam" id="PF10618">
    <property type="entry name" value="Tail_tube"/>
    <property type="match status" value="1"/>
</dbReference>
<dbReference type="KEGG" id="aot:AcetOri_orf02885"/>